<feature type="domain" description="LysR substrate-binding" evidence="1">
    <location>
        <begin position="5"/>
        <end position="94"/>
    </location>
</feature>
<dbReference type="InterPro" id="IPR005119">
    <property type="entry name" value="LysR_subst-bd"/>
</dbReference>
<dbReference type="Gene3D" id="3.40.190.290">
    <property type="match status" value="1"/>
</dbReference>
<sequence>MTKAGYDNDLQRIFTETNVNLKIEFEMADDQAIIAMVENELGVSIIPELVLQSFQNNVSIHELEREKYRSIGIAVTSLKEISPAALQFIQYVKTMLLK</sequence>
<protein>
    <submittedName>
        <fullName evidence="2">LysR family transcriptional regulator substrate-binding protein</fullName>
    </submittedName>
</protein>
<evidence type="ECO:0000313" key="3">
    <source>
        <dbReference type="Proteomes" id="UP000596049"/>
    </source>
</evidence>
<dbReference type="CDD" id="cd05466">
    <property type="entry name" value="PBP2_LTTR_substrate"/>
    <property type="match status" value="1"/>
</dbReference>
<gene>
    <name evidence="2" type="ORF">FJQ98_07695</name>
</gene>
<organism evidence="2 3">
    <name type="scientific">Lysinibacillus agricola</name>
    <dbReference type="NCBI Taxonomy" id="2590012"/>
    <lineage>
        <taxon>Bacteria</taxon>
        <taxon>Bacillati</taxon>
        <taxon>Bacillota</taxon>
        <taxon>Bacilli</taxon>
        <taxon>Bacillales</taxon>
        <taxon>Bacillaceae</taxon>
        <taxon>Lysinibacillus</taxon>
    </lineage>
</organism>
<evidence type="ECO:0000313" key="2">
    <source>
        <dbReference type="EMBL" id="QQP13908.1"/>
    </source>
</evidence>
<reference evidence="2 3" key="1">
    <citation type="submission" date="2020-01" db="EMBL/GenBank/DDBJ databases">
        <authorList>
            <person name="Liu G."/>
            <person name="Liu B."/>
        </authorList>
    </citation>
    <scope>NUCLEOTIDE SEQUENCE [LARGE SCALE GENOMIC DNA]</scope>
    <source>
        <strain evidence="2 3">FJAT-51161</strain>
    </source>
</reference>
<dbReference type="SUPFAM" id="SSF53850">
    <property type="entry name" value="Periplasmic binding protein-like II"/>
    <property type="match status" value="1"/>
</dbReference>
<evidence type="ECO:0000259" key="1">
    <source>
        <dbReference type="Pfam" id="PF03466"/>
    </source>
</evidence>
<name>A0ABX7AYH3_9BACI</name>
<dbReference type="Proteomes" id="UP000596049">
    <property type="component" value="Chromosome"/>
</dbReference>
<keyword evidence="3" id="KW-1185">Reference proteome</keyword>
<accession>A0ABX7AYH3</accession>
<dbReference type="Pfam" id="PF03466">
    <property type="entry name" value="LysR_substrate"/>
    <property type="match status" value="1"/>
</dbReference>
<dbReference type="EMBL" id="CP067341">
    <property type="protein sequence ID" value="QQP13908.1"/>
    <property type="molecule type" value="Genomic_DNA"/>
</dbReference>
<proteinExistence type="predicted"/>